<proteinExistence type="predicted"/>
<protein>
    <submittedName>
        <fullName evidence="2">Uncharacterized protein</fullName>
    </submittedName>
</protein>
<accession>A0A917E7I1</accession>
<evidence type="ECO:0000256" key="1">
    <source>
        <dbReference type="SAM" id="MobiDB-lite"/>
    </source>
</evidence>
<feature type="region of interest" description="Disordered" evidence="1">
    <location>
        <begin position="91"/>
        <end position="112"/>
    </location>
</feature>
<keyword evidence="3" id="KW-1185">Reference proteome</keyword>
<sequence length="137" mass="14136">MLTKVVAGDYGSAMRDAIDPGSEFRGHDLDEALIALDQRMLRLDRARASVAEAGEAVAAALTGNVRGSIIAASVVPPAEAAFGSLDAIEAGSAATTASTASPSGRDRRRSRRSIILWVQGETDAPYCSRPPPSSPAA</sequence>
<evidence type="ECO:0000313" key="3">
    <source>
        <dbReference type="Proteomes" id="UP000635071"/>
    </source>
</evidence>
<gene>
    <name evidence="2" type="ORF">GCM10011529_17690</name>
</gene>
<dbReference type="RefSeq" id="WP_188762579.1">
    <property type="nucleotide sequence ID" value="NZ_BMJM01000005.1"/>
</dbReference>
<comment type="caution">
    <text evidence="2">The sequence shown here is derived from an EMBL/GenBank/DDBJ whole genome shotgun (WGS) entry which is preliminary data.</text>
</comment>
<evidence type="ECO:0000313" key="2">
    <source>
        <dbReference type="EMBL" id="GGE11856.1"/>
    </source>
</evidence>
<reference evidence="2" key="2">
    <citation type="submission" date="2020-09" db="EMBL/GenBank/DDBJ databases">
        <authorList>
            <person name="Sun Q."/>
            <person name="Zhou Y."/>
        </authorList>
    </citation>
    <scope>NUCLEOTIDE SEQUENCE</scope>
    <source>
        <strain evidence="2">CGMCC 1.15519</strain>
    </source>
</reference>
<name>A0A917E7I1_9SPHN</name>
<dbReference type="Proteomes" id="UP000635071">
    <property type="component" value="Unassembled WGS sequence"/>
</dbReference>
<reference evidence="2" key="1">
    <citation type="journal article" date="2014" name="Int. J. Syst. Evol. Microbiol.">
        <title>Complete genome sequence of Corynebacterium casei LMG S-19264T (=DSM 44701T), isolated from a smear-ripened cheese.</title>
        <authorList>
            <consortium name="US DOE Joint Genome Institute (JGI-PGF)"/>
            <person name="Walter F."/>
            <person name="Albersmeier A."/>
            <person name="Kalinowski J."/>
            <person name="Ruckert C."/>
        </authorList>
    </citation>
    <scope>NUCLEOTIDE SEQUENCE</scope>
    <source>
        <strain evidence="2">CGMCC 1.15519</strain>
    </source>
</reference>
<dbReference type="Gene3D" id="3.40.50.1110">
    <property type="entry name" value="SGNH hydrolase"/>
    <property type="match status" value="1"/>
</dbReference>
<dbReference type="InterPro" id="IPR036514">
    <property type="entry name" value="SGNH_hydro_sf"/>
</dbReference>
<feature type="compositionally biased region" description="Low complexity" evidence="1">
    <location>
        <begin position="92"/>
        <end position="103"/>
    </location>
</feature>
<dbReference type="EMBL" id="BMJM01000005">
    <property type="protein sequence ID" value="GGE11856.1"/>
    <property type="molecule type" value="Genomic_DNA"/>
</dbReference>
<dbReference type="GO" id="GO:0016788">
    <property type="term" value="F:hydrolase activity, acting on ester bonds"/>
    <property type="evidence" value="ECO:0007669"/>
    <property type="project" value="UniProtKB-ARBA"/>
</dbReference>
<dbReference type="AlphaFoldDB" id="A0A917E7I1"/>
<organism evidence="2 3">
    <name type="scientific">Sandarakinorhabdus glacialis</name>
    <dbReference type="NCBI Taxonomy" id="1614636"/>
    <lineage>
        <taxon>Bacteria</taxon>
        <taxon>Pseudomonadati</taxon>
        <taxon>Pseudomonadota</taxon>
        <taxon>Alphaproteobacteria</taxon>
        <taxon>Sphingomonadales</taxon>
        <taxon>Sphingosinicellaceae</taxon>
        <taxon>Sandarakinorhabdus</taxon>
    </lineage>
</organism>